<dbReference type="InterPro" id="IPR000306">
    <property type="entry name" value="Znf_FYVE"/>
</dbReference>
<evidence type="ECO:0000256" key="1">
    <source>
        <dbReference type="ARBA" id="ARBA00022723"/>
    </source>
</evidence>
<dbReference type="GO" id="GO:0008333">
    <property type="term" value="P:endosome to lysosome transport"/>
    <property type="evidence" value="ECO:0007669"/>
    <property type="project" value="TreeGrafter"/>
</dbReference>
<dbReference type="Pfam" id="PF01363">
    <property type="entry name" value="FYVE"/>
    <property type="match status" value="1"/>
</dbReference>
<dbReference type="PROSITE" id="PS50178">
    <property type="entry name" value="ZF_FYVE"/>
    <property type="match status" value="1"/>
</dbReference>
<evidence type="ECO:0000256" key="2">
    <source>
        <dbReference type="ARBA" id="ARBA00022771"/>
    </source>
</evidence>
<evidence type="ECO:0000256" key="5">
    <source>
        <dbReference type="SAM" id="MobiDB-lite"/>
    </source>
</evidence>
<dbReference type="InterPro" id="IPR011011">
    <property type="entry name" value="Znf_FYVE_PHD"/>
</dbReference>
<dbReference type="PANTHER" id="PTHR46280">
    <property type="entry name" value="PLECKSTRIN HOMOLOGY DOMAIN-CONTAINING FAMILY F MEMBER 2-RELATED"/>
    <property type="match status" value="1"/>
</dbReference>
<keyword evidence="1" id="KW-0479">Metal-binding</keyword>
<keyword evidence="2 4" id="KW-0863">Zinc-finger</keyword>
<dbReference type="GO" id="GO:0005769">
    <property type="term" value="C:early endosome"/>
    <property type="evidence" value="ECO:0007669"/>
    <property type="project" value="TreeGrafter"/>
</dbReference>
<evidence type="ECO:0000256" key="4">
    <source>
        <dbReference type="PROSITE-ProRule" id="PRU00091"/>
    </source>
</evidence>
<reference evidence="9 10" key="1">
    <citation type="submission" date="2019-08" db="EMBL/GenBank/DDBJ databases">
        <title>A chromosome-level genome assembly, high-density linkage maps, and genome scans reveal the genomic architecture of hybrid incompatibilities underlying speciation via character displacement in darters (Percidae: Etheostominae).</title>
        <authorList>
            <person name="Moran R.L."/>
            <person name="Catchen J.M."/>
            <person name="Fuller R.C."/>
        </authorList>
    </citation>
    <scope>NUCLEOTIDE SEQUENCE [LARGE SCALE GENOMIC DNA]</scope>
    <source>
        <strain evidence="9">EspeVRDwgs_2016</strain>
        <tissue evidence="9">Muscle</tissue>
    </source>
</reference>
<sequence>MEDGVGMKNQWLMRTPRKSFYVSAPTIEEKRAWMEHIQNCQSNLLQDGSSQSGATFAVTWIPDKAAYKCMRCLNKFTTTNRRHHCRKCGFLVCKACSKHRVVIDHIHPTKRLRVCSLCYIRSKKDENPRVREDSWTNLNSSSEEDNEAASNEEKEDKETNPSYASSSWLDTRMGTYMVTGCYVISSKLINVRIVLSGSLINISFDNNLNNVIGKDGVNDIGLLSRLLRHNILCVSMVCVDLLFGDLVCVALVSVALVCVSMVCVDLLFGELVCVALVSVALVCLAL</sequence>
<dbReference type="InterPro" id="IPR001849">
    <property type="entry name" value="PH_domain"/>
</dbReference>
<comment type="caution">
    <text evidence="9">The sequence shown here is derived from an EMBL/GenBank/DDBJ whole genome shotgun (WGS) entry which is preliminary data.</text>
</comment>
<feature type="region of interest" description="Disordered" evidence="5">
    <location>
        <begin position="130"/>
        <end position="164"/>
    </location>
</feature>
<dbReference type="SUPFAM" id="SSF50729">
    <property type="entry name" value="PH domain-like"/>
    <property type="match status" value="1"/>
</dbReference>
<keyword evidence="6" id="KW-0472">Membrane</keyword>
<feature type="domain" description="PH" evidence="7">
    <location>
        <begin position="1"/>
        <end position="42"/>
    </location>
</feature>
<feature type="non-terminal residue" evidence="9">
    <location>
        <position position="286"/>
    </location>
</feature>
<dbReference type="GO" id="GO:0035091">
    <property type="term" value="F:phosphatidylinositol binding"/>
    <property type="evidence" value="ECO:0007669"/>
    <property type="project" value="TreeGrafter"/>
</dbReference>
<evidence type="ECO:0000259" key="7">
    <source>
        <dbReference type="PROSITE" id="PS50003"/>
    </source>
</evidence>
<dbReference type="GO" id="GO:0008270">
    <property type="term" value="F:zinc ion binding"/>
    <property type="evidence" value="ECO:0007669"/>
    <property type="project" value="UniProtKB-KW"/>
</dbReference>
<evidence type="ECO:0008006" key="11">
    <source>
        <dbReference type="Google" id="ProtNLM"/>
    </source>
</evidence>
<proteinExistence type="predicted"/>
<dbReference type="PANTHER" id="PTHR46280:SF2">
    <property type="entry name" value="PLECKSTRIN HOMOLOGY DOMAIN-CONTAINING FAMILY F MEMBER 1"/>
    <property type="match status" value="1"/>
</dbReference>
<dbReference type="InterPro" id="IPR017455">
    <property type="entry name" value="Znf_FYVE-rel"/>
</dbReference>
<name>A0A5J5CX04_9PERO</name>
<dbReference type="GO" id="GO:0007032">
    <property type="term" value="P:endosome organization"/>
    <property type="evidence" value="ECO:0007669"/>
    <property type="project" value="TreeGrafter"/>
</dbReference>
<organism evidence="9 10">
    <name type="scientific">Etheostoma spectabile</name>
    <name type="common">orangethroat darter</name>
    <dbReference type="NCBI Taxonomy" id="54343"/>
    <lineage>
        <taxon>Eukaryota</taxon>
        <taxon>Metazoa</taxon>
        <taxon>Chordata</taxon>
        <taxon>Craniata</taxon>
        <taxon>Vertebrata</taxon>
        <taxon>Euteleostomi</taxon>
        <taxon>Actinopterygii</taxon>
        <taxon>Neopterygii</taxon>
        <taxon>Teleostei</taxon>
        <taxon>Neoteleostei</taxon>
        <taxon>Acanthomorphata</taxon>
        <taxon>Eupercaria</taxon>
        <taxon>Perciformes</taxon>
        <taxon>Percoidei</taxon>
        <taxon>Percidae</taxon>
        <taxon>Etheostomatinae</taxon>
        <taxon>Etheostoma</taxon>
    </lineage>
</organism>
<evidence type="ECO:0000313" key="10">
    <source>
        <dbReference type="Proteomes" id="UP000327493"/>
    </source>
</evidence>
<dbReference type="PROSITE" id="PS50003">
    <property type="entry name" value="PH_DOMAIN"/>
    <property type="match status" value="1"/>
</dbReference>
<evidence type="ECO:0000256" key="6">
    <source>
        <dbReference type="SAM" id="Phobius"/>
    </source>
</evidence>
<keyword evidence="6" id="KW-0812">Transmembrane</keyword>
<accession>A0A5J5CX04</accession>
<keyword evidence="6" id="KW-1133">Transmembrane helix</keyword>
<evidence type="ECO:0000259" key="8">
    <source>
        <dbReference type="PROSITE" id="PS50178"/>
    </source>
</evidence>
<dbReference type="Gene3D" id="3.30.40.10">
    <property type="entry name" value="Zinc/RING finger domain, C3HC4 (zinc finger)"/>
    <property type="match status" value="1"/>
</dbReference>
<keyword evidence="10" id="KW-1185">Reference proteome</keyword>
<dbReference type="Proteomes" id="UP000327493">
    <property type="component" value="Chromosome 15"/>
</dbReference>
<evidence type="ECO:0000313" key="9">
    <source>
        <dbReference type="EMBL" id="KAA8584815.1"/>
    </source>
</evidence>
<dbReference type="InterPro" id="IPR013083">
    <property type="entry name" value="Znf_RING/FYVE/PHD"/>
</dbReference>
<dbReference type="SMART" id="SM00064">
    <property type="entry name" value="FYVE"/>
    <property type="match status" value="1"/>
</dbReference>
<dbReference type="AlphaFoldDB" id="A0A5J5CX04"/>
<gene>
    <name evidence="9" type="ORF">FQN60_003509</name>
</gene>
<dbReference type="InterPro" id="IPR051765">
    <property type="entry name" value="PH_domain-containing_F"/>
</dbReference>
<protein>
    <recommendedName>
        <fullName evidence="11">FYVE-type domain-containing protein</fullName>
    </recommendedName>
</protein>
<feature type="transmembrane region" description="Helical" evidence="6">
    <location>
        <begin position="266"/>
        <end position="285"/>
    </location>
</feature>
<dbReference type="EMBL" id="VOFY01000015">
    <property type="protein sequence ID" value="KAA8584815.1"/>
    <property type="molecule type" value="Genomic_DNA"/>
</dbReference>
<feature type="transmembrane region" description="Helical" evidence="6">
    <location>
        <begin position="231"/>
        <end position="254"/>
    </location>
</feature>
<feature type="domain" description="FYVE-type" evidence="8">
    <location>
        <begin position="63"/>
        <end position="123"/>
    </location>
</feature>
<dbReference type="SUPFAM" id="SSF57903">
    <property type="entry name" value="FYVE/PHD zinc finger"/>
    <property type="match status" value="1"/>
</dbReference>
<keyword evidence="3" id="KW-0862">Zinc</keyword>
<evidence type="ECO:0000256" key="3">
    <source>
        <dbReference type="ARBA" id="ARBA00022833"/>
    </source>
</evidence>